<evidence type="ECO:0000313" key="2">
    <source>
        <dbReference type="Proteomes" id="UP000075398"/>
    </source>
</evidence>
<organism evidence="1 2">
    <name type="scientific">Candidatus Methanofastidiosum methylothiophilum</name>
    <dbReference type="NCBI Taxonomy" id="1705564"/>
    <lineage>
        <taxon>Archaea</taxon>
        <taxon>Methanobacteriati</taxon>
        <taxon>Methanobacteriota</taxon>
        <taxon>Stenosarchaea group</taxon>
        <taxon>Candidatus Methanofastidiosia</taxon>
        <taxon>Candidatus Methanofastidiosales</taxon>
        <taxon>Candidatus Methanofastidiosaceae</taxon>
        <taxon>Candidatus Methanofastidiosum</taxon>
    </lineage>
</organism>
<gene>
    <name evidence="1" type="ORF">AMQ22_00076</name>
</gene>
<dbReference type="AlphaFoldDB" id="A0A150J9K5"/>
<sequence>MAYADEDTVRFKTRSISEGLGGDERYEGILQEGLNAADDWINSKVDESKIPDEIPKNLVRAATFYAAKHILDDYYSDEDNRKASAITWEKEAKEYLKDFLASTPEDKKSSTKINIFTVSGPDLEDE</sequence>
<evidence type="ECO:0008006" key="3">
    <source>
        <dbReference type="Google" id="ProtNLM"/>
    </source>
</evidence>
<dbReference type="Proteomes" id="UP000075398">
    <property type="component" value="Unassembled WGS sequence"/>
</dbReference>
<proteinExistence type="predicted"/>
<comment type="caution">
    <text evidence="1">The sequence shown here is derived from an EMBL/GenBank/DDBJ whole genome shotgun (WGS) entry which is preliminary data.</text>
</comment>
<reference evidence="1 2" key="1">
    <citation type="journal article" date="2016" name="ISME J.">
        <title>Chasing the elusive Euryarchaeota class WSA2: genomes reveal a uniquely fastidious methyl-reducing methanogen.</title>
        <authorList>
            <person name="Nobu M.K."/>
            <person name="Narihiro T."/>
            <person name="Kuroda K."/>
            <person name="Mei R."/>
            <person name="Liu W.T."/>
        </authorList>
    </citation>
    <scope>NUCLEOTIDE SEQUENCE [LARGE SCALE GENOMIC DNA]</scope>
    <source>
        <strain evidence="1">U1lsi0528_Bin055</strain>
    </source>
</reference>
<evidence type="ECO:0000313" key="1">
    <source>
        <dbReference type="EMBL" id="KYC53876.1"/>
    </source>
</evidence>
<accession>A0A150J9K5</accession>
<protein>
    <recommendedName>
        <fullName evidence="3">DUF1320 domain-containing protein</fullName>
    </recommendedName>
</protein>
<dbReference type="EMBL" id="LNGC01000001">
    <property type="protein sequence ID" value="KYC53876.1"/>
    <property type="molecule type" value="Genomic_DNA"/>
</dbReference>
<name>A0A150J9K5_9EURY</name>